<evidence type="ECO:0000259" key="11">
    <source>
        <dbReference type="Pfam" id="PF21654"/>
    </source>
</evidence>
<keyword evidence="6" id="KW-0460">Magnesium</keyword>
<accession>A0A800N8Y0</accession>
<dbReference type="OrthoDB" id="5569081at2"/>
<keyword evidence="8" id="KW-0051">Antiviral defense</keyword>
<comment type="caution">
    <text evidence="12">The sequence shown here is derived from an EMBL/GenBank/DDBJ whole genome shotgun (WGS) entry which is preliminary data.</text>
</comment>
<dbReference type="RefSeq" id="WP_100332926.1">
    <property type="nucleotide sequence ID" value="NZ_JBALOT010000012.1"/>
</dbReference>
<evidence type="ECO:0000256" key="1">
    <source>
        <dbReference type="ARBA" id="ARBA00022679"/>
    </source>
</evidence>
<evidence type="ECO:0000256" key="4">
    <source>
        <dbReference type="ARBA" id="ARBA00022741"/>
    </source>
</evidence>
<dbReference type="Pfam" id="PF21654">
    <property type="entry name" value="DncV-like_NTFase"/>
    <property type="match status" value="1"/>
</dbReference>
<evidence type="ECO:0000256" key="6">
    <source>
        <dbReference type="ARBA" id="ARBA00022842"/>
    </source>
</evidence>
<comment type="catalytic activity">
    <reaction evidence="10">
        <text>GTP + ATP = 3',3'-cGAMP + 2 diphosphate</text>
        <dbReference type="Rhea" id="RHEA:35647"/>
        <dbReference type="ChEBI" id="CHEBI:30616"/>
        <dbReference type="ChEBI" id="CHEBI:33019"/>
        <dbReference type="ChEBI" id="CHEBI:37565"/>
        <dbReference type="ChEBI" id="CHEBI:71501"/>
    </reaction>
    <physiologicalReaction direction="left-to-right" evidence="10">
        <dbReference type="Rhea" id="RHEA:35648"/>
    </physiologicalReaction>
</comment>
<gene>
    <name evidence="12" type="ORF">KIS1582_4054</name>
</gene>
<evidence type="ECO:0000313" key="12">
    <source>
        <dbReference type="EMBL" id="KAF0822188.1"/>
    </source>
</evidence>
<sequence length="361" mass="41505">MADIQKQFEEFHDAIKLKRFKENKELREKRDIITDKIKSGIKTKFEEMDKDVPSLEFIDQGSYAVDLGIVPEDKDYDIDEGVIFDLYKEDYTDSVELKKIIKDILANHTNTPPKIKNPCVTITYSQEDEPIYHVDLPVYIKSKYDNDLYLAWGKEFAADDKKYWDPADPEGLNDHISNSFEGDDKKQFKRIVRYMKKWKDICFSTSGSSRPPSVGITIAAVDLFTPRQAYNSLSGTYKYDDLTALKDFVNNLKSKFVLVWDSEREEYLRTIEYSLPVKPYTNVFSKMTKVQMNSFYQKLVTFEGALADAQSKSDPHDACTVLSPYLGDKFPIPESAQARYQKVALSSAPSSNSAKGWGYEN</sequence>
<keyword evidence="4" id="KW-0547">Nucleotide-binding</keyword>
<evidence type="ECO:0000256" key="10">
    <source>
        <dbReference type="ARBA" id="ARBA00048304"/>
    </source>
</evidence>
<keyword evidence="3" id="KW-0479">Metal-binding</keyword>
<protein>
    <recommendedName>
        <fullName evidence="9">Cyclic GMP-AMP synthase</fullName>
    </recommendedName>
</protein>
<dbReference type="GO" id="GO:0051607">
    <property type="term" value="P:defense response to virus"/>
    <property type="evidence" value="ECO:0007669"/>
    <property type="project" value="UniProtKB-KW"/>
</dbReference>
<dbReference type="GO" id="GO:0046872">
    <property type="term" value="F:metal ion binding"/>
    <property type="evidence" value="ECO:0007669"/>
    <property type="project" value="UniProtKB-KW"/>
</dbReference>
<feature type="domain" description="Cyclic GMP-AMP synthase DncV-like nucleotidyltransferase" evidence="11">
    <location>
        <begin position="56"/>
        <end position="139"/>
    </location>
</feature>
<evidence type="ECO:0000256" key="8">
    <source>
        <dbReference type="ARBA" id="ARBA00023118"/>
    </source>
</evidence>
<evidence type="ECO:0000256" key="7">
    <source>
        <dbReference type="ARBA" id="ARBA00023080"/>
    </source>
</evidence>
<keyword evidence="5" id="KW-0067">ATP-binding</keyword>
<keyword evidence="2" id="KW-0548">Nucleotidyltransferase</keyword>
<evidence type="ECO:0000256" key="5">
    <source>
        <dbReference type="ARBA" id="ARBA00022840"/>
    </source>
</evidence>
<name>A0A800N8Y0_CYTFI</name>
<organism evidence="12 13">
    <name type="scientific">Cytobacillus firmus</name>
    <name type="common">Bacillus firmus</name>
    <dbReference type="NCBI Taxonomy" id="1399"/>
    <lineage>
        <taxon>Bacteria</taxon>
        <taxon>Bacillati</taxon>
        <taxon>Bacillota</taxon>
        <taxon>Bacilli</taxon>
        <taxon>Bacillales</taxon>
        <taxon>Bacillaceae</taxon>
        <taxon>Cytobacillus</taxon>
    </lineage>
</organism>
<dbReference type="GO" id="GO:0016779">
    <property type="term" value="F:nucleotidyltransferase activity"/>
    <property type="evidence" value="ECO:0007669"/>
    <property type="project" value="UniProtKB-KW"/>
</dbReference>
<keyword evidence="7" id="KW-0546">Nucleotide metabolism</keyword>
<dbReference type="GO" id="GO:0009117">
    <property type="term" value="P:nucleotide metabolic process"/>
    <property type="evidence" value="ECO:0007669"/>
    <property type="project" value="UniProtKB-KW"/>
</dbReference>
<evidence type="ECO:0000313" key="13">
    <source>
        <dbReference type="Proteomes" id="UP000465778"/>
    </source>
</evidence>
<dbReference type="GO" id="GO:0005524">
    <property type="term" value="F:ATP binding"/>
    <property type="evidence" value="ECO:0007669"/>
    <property type="project" value="UniProtKB-KW"/>
</dbReference>
<proteinExistence type="predicted"/>
<keyword evidence="1" id="KW-0808">Transferase</keyword>
<dbReference type="EMBL" id="VDEM01000066">
    <property type="protein sequence ID" value="KAF0822188.1"/>
    <property type="molecule type" value="Genomic_DNA"/>
</dbReference>
<dbReference type="Proteomes" id="UP000465778">
    <property type="component" value="Unassembled WGS sequence"/>
</dbReference>
<evidence type="ECO:0000256" key="3">
    <source>
        <dbReference type="ARBA" id="ARBA00022723"/>
    </source>
</evidence>
<evidence type="ECO:0000256" key="9">
    <source>
        <dbReference type="ARBA" id="ARBA00044145"/>
    </source>
</evidence>
<dbReference type="InterPro" id="IPR048445">
    <property type="entry name" value="DncV-like_NTFase"/>
</dbReference>
<evidence type="ECO:0000256" key="2">
    <source>
        <dbReference type="ARBA" id="ARBA00022695"/>
    </source>
</evidence>
<dbReference type="AlphaFoldDB" id="A0A800N8Y0"/>
<reference evidence="12 13" key="1">
    <citation type="journal article" date="2020" name="G3 (Bethesda)">
        <title>Whole Genome Sequencing and Comparative Genomics of Two Nematicidal Bacillus Strains Reveals a Wide Range of Possible Virulence Factors.</title>
        <authorList>
            <person name="Susic N."/>
            <person name="Janezic S."/>
            <person name="Rupnik M."/>
            <person name="Geric Stare B."/>
        </authorList>
    </citation>
    <scope>NUCLEOTIDE SEQUENCE [LARGE SCALE GENOMIC DNA]</scope>
    <source>
        <strain evidence="12 13">I-1582</strain>
    </source>
</reference>